<reference evidence="3" key="1">
    <citation type="submission" date="2016-10" db="EMBL/GenBank/DDBJ databases">
        <authorList>
            <person name="Varghese N."/>
            <person name="Submissions S."/>
        </authorList>
    </citation>
    <scope>NUCLEOTIDE SEQUENCE [LARGE SCALE GENOMIC DNA]</scope>
    <source>
        <strain evidence="3">CGMCC 1.10223</strain>
    </source>
</reference>
<name>A0A1I2BZW8_9BACL</name>
<keyword evidence="1" id="KW-1133">Transmembrane helix</keyword>
<keyword evidence="3" id="KW-1185">Reference proteome</keyword>
<proteinExistence type="predicted"/>
<keyword evidence="1" id="KW-0472">Membrane</keyword>
<gene>
    <name evidence="2" type="ORF">SAMN04487969_104177</name>
</gene>
<dbReference type="EMBL" id="FONN01000004">
    <property type="protein sequence ID" value="SFE61574.1"/>
    <property type="molecule type" value="Genomic_DNA"/>
</dbReference>
<keyword evidence="1" id="KW-0812">Transmembrane</keyword>
<evidence type="ECO:0000313" key="3">
    <source>
        <dbReference type="Proteomes" id="UP000183410"/>
    </source>
</evidence>
<feature type="transmembrane region" description="Helical" evidence="1">
    <location>
        <begin position="88"/>
        <end position="112"/>
    </location>
</feature>
<feature type="transmembrane region" description="Helical" evidence="1">
    <location>
        <begin position="12"/>
        <end position="33"/>
    </location>
</feature>
<dbReference type="Proteomes" id="UP000183410">
    <property type="component" value="Unassembled WGS sequence"/>
</dbReference>
<sequence length="142" mass="16096">MVYIVIFAVYDCSYFVFAYVLSVGFHLLVSVGVTVFRRVFIFRLPVFLDGVNGFLLVVGPFVDFIFLGVFLAVWLGEVLFMLLPYAPLAVICVVGVEVAIVSRLCIVVLVMLPHFISLMFIVFLHSEQVSFFFFALLWFSLS</sequence>
<evidence type="ECO:0000313" key="2">
    <source>
        <dbReference type="EMBL" id="SFE61574.1"/>
    </source>
</evidence>
<feature type="transmembrane region" description="Helical" evidence="1">
    <location>
        <begin position="118"/>
        <end position="139"/>
    </location>
</feature>
<accession>A0A1I2BZW8</accession>
<evidence type="ECO:0000256" key="1">
    <source>
        <dbReference type="SAM" id="Phobius"/>
    </source>
</evidence>
<dbReference type="RefSeq" id="WP_074904740.1">
    <property type="nucleotide sequence ID" value="NZ_FONN01000004.1"/>
</dbReference>
<organism evidence="2 3">
    <name type="scientific">Paenibacillus algorifonticola</name>
    <dbReference type="NCBI Taxonomy" id="684063"/>
    <lineage>
        <taxon>Bacteria</taxon>
        <taxon>Bacillati</taxon>
        <taxon>Bacillota</taxon>
        <taxon>Bacilli</taxon>
        <taxon>Bacillales</taxon>
        <taxon>Paenibacillaceae</taxon>
        <taxon>Paenibacillus</taxon>
    </lineage>
</organism>
<protein>
    <submittedName>
        <fullName evidence="2">Uncharacterized protein</fullName>
    </submittedName>
</protein>
<feature type="transmembrane region" description="Helical" evidence="1">
    <location>
        <begin position="53"/>
        <end position="76"/>
    </location>
</feature>
<dbReference type="AlphaFoldDB" id="A0A1I2BZW8"/>